<feature type="chain" id="PRO_5021413898" evidence="1">
    <location>
        <begin position="28"/>
        <end position="222"/>
    </location>
</feature>
<protein>
    <submittedName>
        <fullName evidence="2">Uncharacterized protein</fullName>
    </submittedName>
</protein>
<sequence length="222" mass="23998">MMSRHGARLAALLAPVVLLLLPTAAHAEQVTIDDAVGDAKALNFGSELAGFLFGTESEGQPLFLDAPAEAATDITRTTIKHGKRVTVTTHFRDLVDTAEHSVEMRVIVPRGRFDLSVARSADGSGYAQLAPRMVFTEDGDVRPRPCRSVRGRYDVVAETVTVSFPAVCIDKPRWIQVTSVASRIQVTPVGDGSVNLAGWADDAFRSRLSENSMGRSPRVRRG</sequence>
<dbReference type="EMBL" id="SRRO01000001">
    <property type="protein sequence ID" value="TGN66478.1"/>
    <property type="molecule type" value="Genomic_DNA"/>
</dbReference>
<dbReference type="OrthoDB" id="3790986at2"/>
<evidence type="ECO:0000313" key="3">
    <source>
        <dbReference type="Proteomes" id="UP000297496"/>
    </source>
</evidence>
<dbReference type="RefSeq" id="WP_135840949.1">
    <property type="nucleotide sequence ID" value="NZ_SRRO01000001.1"/>
</dbReference>
<keyword evidence="3" id="KW-1185">Reference proteome</keyword>
<gene>
    <name evidence="2" type="ORF">EXE59_22885</name>
</gene>
<proteinExistence type="predicted"/>
<keyword evidence="1" id="KW-0732">Signal</keyword>
<feature type="signal peptide" evidence="1">
    <location>
        <begin position="1"/>
        <end position="27"/>
    </location>
</feature>
<evidence type="ECO:0000313" key="2">
    <source>
        <dbReference type="EMBL" id="TGN66478.1"/>
    </source>
</evidence>
<organism evidence="2 3">
    <name type="scientific">Nocardioides eburneiflavus</name>
    <dbReference type="NCBI Taxonomy" id="2518372"/>
    <lineage>
        <taxon>Bacteria</taxon>
        <taxon>Bacillati</taxon>
        <taxon>Actinomycetota</taxon>
        <taxon>Actinomycetes</taxon>
        <taxon>Propionibacteriales</taxon>
        <taxon>Nocardioidaceae</taxon>
        <taxon>Nocardioides</taxon>
    </lineage>
</organism>
<dbReference type="Proteomes" id="UP000297496">
    <property type="component" value="Unassembled WGS sequence"/>
</dbReference>
<comment type="caution">
    <text evidence="2">The sequence shown here is derived from an EMBL/GenBank/DDBJ whole genome shotgun (WGS) entry which is preliminary data.</text>
</comment>
<dbReference type="AlphaFoldDB" id="A0A4Z1CNF7"/>
<evidence type="ECO:0000256" key="1">
    <source>
        <dbReference type="SAM" id="SignalP"/>
    </source>
</evidence>
<name>A0A4Z1CNF7_9ACTN</name>
<reference evidence="2 3" key="1">
    <citation type="submission" date="2019-04" db="EMBL/GenBank/DDBJ databases">
        <title>Three New Species of Nocardioides, Nocardioides euryhalodurans sp. nov., Nocardioides seonyuensis sp. nov. and Nocardioides eburneoflavus sp. nov. Isolated from Soil.</title>
        <authorList>
            <person name="Roh S.G."/>
            <person name="Lee C."/>
            <person name="Kim M.-K."/>
            <person name="Kim S.B."/>
        </authorList>
    </citation>
    <scope>NUCLEOTIDE SEQUENCE [LARGE SCALE GENOMIC DNA]</scope>
    <source>
        <strain evidence="2 3">MMS17-SY213</strain>
    </source>
</reference>
<accession>A0A4Z1CNF7</accession>